<protein>
    <submittedName>
        <fullName evidence="1">Uncharacterized protein</fullName>
    </submittedName>
</protein>
<reference evidence="1" key="1">
    <citation type="submission" date="2019-12" db="EMBL/GenBank/DDBJ databases">
        <title>Genome sequencing and annotation of Brassica cretica.</title>
        <authorList>
            <person name="Studholme D.J."/>
            <person name="Sarris P.F."/>
        </authorList>
    </citation>
    <scope>NUCLEOTIDE SEQUENCE</scope>
    <source>
        <strain evidence="1">PFS-102/07</strain>
        <tissue evidence="1">Leaf</tissue>
    </source>
</reference>
<name>A0A8S9IQR0_BRACR</name>
<organism evidence="1">
    <name type="scientific">Brassica cretica</name>
    <name type="common">Mustard</name>
    <dbReference type="NCBI Taxonomy" id="69181"/>
    <lineage>
        <taxon>Eukaryota</taxon>
        <taxon>Viridiplantae</taxon>
        <taxon>Streptophyta</taxon>
        <taxon>Embryophyta</taxon>
        <taxon>Tracheophyta</taxon>
        <taxon>Spermatophyta</taxon>
        <taxon>Magnoliopsida</taxon>
        <taxon>eudicotyledons</taxon>
        <taxon>Gunneridae</taxon>
        <taxon>Pentapetalae</taxon>
        <taxon>rosids</taxon>
        <taxon>malvids</taxon>
        <taxon>Brassicales</taxon>
        <taxon>Brassicaceae</taxon>
        <taxon>Brassiceae</taxon>
        <taxon>Brassica</taxon>
    </lineage>
</organism>
<comment type="caution">
    <text evidence="1">The sequence shown here is derived from an EMBL/GenBank/DDBJ whole genome shotgun (WGS) entry which is preliminary data.</text>
</comment>
<evidence type="ECO:0000313" key="1">
    <source>
        <dbReference type="EMBL" id="KAF2572154.1"/>
    </source>
</evidence>
<gene>
    <name evidence="1" type="ORF">F2Q70_00003915</name>
</gene>
<dbReference type="EMBL" id="QGKY02001015">
    <property type="protein sequence ID" value="KAF2572154.1"/>
    <property type="molecule type" value="Genomic_DNA"/>
</dbReference>
<proteinExistence type="predicted"/>
<accession>A0A8S9IQR0</accession>
<dbReference type="AlphaFoldDB" id="A0A8S9IQR0"/>
<sequence>MDKASYLYRFRFGFPLYSLPKAGLSRLELVKLFHIRKYGRFSLSEVFYFPEEGGDPGTGPGKLHSGEPGFLIGGILGTGVPSSGDPEAGALHGVWRNSIPGYFFPNNMYAVASQRELRCRGEVDKGSAEAAIDTDRIPSIDFGRVSEQKRIKGDHQLSLIPHFSHGVKKIQNAQQMLLTVICKASSTTYC</sequence>